<keyword evidence="1" id="KW-0285">Flavoprotein</keyword>
<dbReference type="InterPro" id="IPR050097">
    <property type="entry name" value="Ferredoxin-NADP_redctase_2"/>
</dbReference>
<evidence type="ECO:0000256" key="1">
    <source>
        <dbReference type="ARBA" id="ARBA00022630"/>
    </source>
</evidence>
<gene>
    <name evidence="3" type="ORF">GETHLI_19560</name>
</gene>
<organism evidence="3 4">
    <name type="scientific">Geothrix limicola</name>
    <dbReference type="NCBI Taxonomy" id="2927978"/>
    <lineage>
        <taxon>Bacteria</taxon>
        <taxon>Pseudomonadati</taxon>
        <taxon>Acidobacteriota</taxon>
        <taxon>Holophagae</taxon>
        <taxon>Holophagales</taxon>
        <taxon>Holophagaceae</taxon>
        <taxon>Geothrix</taxon>
    </lineage>
</organism>
<dbReference type="Proteomes" id="UP001165069">
    <property type="component" value="Unassembled WGS sequence"/>
</dbReference>
<evidence type="ECO:0000313" key="3">
    <source>
        <dbReference type="EMBL" id="GLH73454.1"/>
    </source>
</evidence>
<protein>
    <submittedName>
        <fullName evidence="3">Pyridine nucleotide-disulfide oxidoreductase</fullName>
    </submittedName>
</protein>
<evidence type="ECO:0000256" key="2">
    <source>
        <dbReference type="ARBA" id="ARBA00023002"/>
    </source>
</evidence>
<proteinExistence type="predicted"/>
<accession>A0ABQ5QHD0</accession>
<name>A0ABQ5QHD0_9BACT</name>
<dbReference type="PRINTS" id="PR00368">
    <property type="entry name" value="FADPNR"/>
</dbReference>
<dbReference type="PANTHER" id="PTHR48105">
    <property type="entry name" value="THIOREDOXIN REDUCTASE 1-RELATED-RELATED"/>
    <property type="match status" value="1"/>
</dbReference>
<sequence>MKVIEKGPTHSLTLEQLYTPRKRVDKVYLGQDVPCEGRVCIEDGSRETVLQTMNDYIRDFALPIQYDTEVTSIRRREDGRFQVDTAGMDTYLARTVVVAIGVFGRPNRPDYPLPGSLKRNVHFDLTQPLPEGESILVVGGGNTALEYVDFLHRKHPVVLAYRGNVFARANEVNRRILEEIQGRGLAEVWMQADIRMVLDTGVAPRVQAIFKDGRSLCTDHVVYAIGGSTPLGFLQQAGIQLDGKHAVVDHRGETNQRGLYLAGDLVAGGKGTLVKAFNSGHRVVWGGLCQSHFSCHPPS</sequence>
<comment type="caution">
    <text evidence="3">The sequence shown here is derived from an EMBL/GenBank/DDBJ whole genome shotgun (WGS) entry which is preliminary data.</text>
</comment>
<reference evidence="3 4" key="1">
    <citation type="journal article" date="2023" name="Antonie Van Leeuwenhoek">
        <title>Mesoterricola silvestris gen. nov., sp. nov., Mesoterricola sediminis sp. nov., Geothrix oryzae sp. nov., Geothrix edaphica sp. nov., Geothrix rubra sp. nov., and Geothrix limicola sp. nov., six novel members of Acidobacteriota isolated from soils.</title>
        <authorList>
            <person name="Itoh H."/>
            <person name="Sugisawa Y."/>
            <person name="Mise K."/>
            <person name="Xu Z."/>
            <person name="Kuniyasu M."/>
            <person name="Ushijima N."/>
            <person name="Kawano K."/>
            <person name="Kobayashi E."/>
            <person name="Shiratori Y."/>
            <person name="Masuda Y."/>
            <person name="Senoo K."/>
        </authorList>
    </citation>
    <scope>NUCLEOTIDE SEQUENCE [LARGE SCALE GENOMIC DNA]</scope>
    <source>
        <strain evidence="3 4">Red804</strain>
    </source>
</reference>
<dbReference type="SUPFAM" id="SSF51905">
    <property type="entry name" value="FAD/NAD(P)-binding domain"/>
    <property type="match status" value="1"/>
</dbReference>
<evidence type="ECO:0000313" key="4">
    <source>
        <dbReference type="Proteomes" id="UP001165069"/>
    </source>
</evidence>
<dbReference type="EMBL" id="BSDE01000003">
    <property type="protein sequence ID" value="GLH73454.1"/>
    <property type="molecule type" value="Genomic_DNA"/>
</dbReference>
<dbReference type="Gene3D" id="3.50.50.60">
    <property type="entry name" value="FAD/NAD(P)-binding domain"/>
    <property type="match status" value="2"/>
</dbReference>
<keyword evidence="4" id="KW-1185">Reference proteome</keyword>
<dbReference type="InterPro" id="IPR036188">
    <property type="entry name" value="FAD/NAD-bd_sf"/>
</dbReference>
<dbReference type="PRINTS" id="PR00469">
    <property type="entry name" value="PNDRDTASEII"/>
</dbReference>
<dbReference type="Pfam" id="PF13738">
    <property type="entry name" value="Pyr_redox_3"/>
    <property type="match status" value="1"/>
</dbReference>
<keyword evidence="2" id="KW-0560">Oxidoreductase</keyword>